<proteinExistence type="predicted"/>
<name>A0A1Y2T698_SYMTR</name>
<comment type="caution">
    <text evidence="7">The sequence shown here is derived from an EMBL/GenBank/DDBJ whole genome shotgun (WGS) entry which is preliminary data.</text>
</comment>
<feature type="transmembrane region" description="Helical" evidence="6">
    <location>
        <begin position="12"/>
        <end position="35"/>
    </location>
</feature>
<dbReference type="PANTHER" id="PTHR30482:SF10">
    <property type="entry name" value="HIGH-AFFINITY BRANCHED-CHAIN AMINO ACID TRANSPORT PROTEIN BRAE"/>
    <property type="match status" value="1"/>
</dbReference>
<evidence type="ECO:0000256" key="2">
    <source>
        <dbReference type="ARBA" id="ARBA00022475"/>
    </source>
</evidence>
<evidence type="ECO:0000256" key="1">
    <source>
        <dbReference type="ARBA" id="ARBA00004651"/>
    </source>
</evidence>
<feature type="non-terminal residue" evidence="7">
    <location>
        <position position="1"/>
    </location>
</feature>
<dbReference type="Pfam" id="PF02653">
    <property type="entry name" value="BPD_transp_2"/>
    <property type="match status" value="1"/>
</dbReference>
<dbReference type="GO" id="GO:0015658">
    <property type="term" value="F:branched-chain amino acid transmembrane transporter activity"/>
    <property type="evidence" value="ECO:0007669"/>
    <property type="project" value="InterPro"/>
</dbReference>
<keyword evidence="4 6" id="KW-1133">Transmembrane helix</keyword>
<keyword evidence="5 6" id="KW-0472">Membrane</keyword>
<evidence type="ECO:0000313" key="8">
    <source>
        <dbReference type="Proteomes" id="UP000194267"/>
    </source>
</evidence>
<dbReference type="AlphaFoldDB" id="A0A1Y2T698"/>
<keyword evidence="3 6" id="KW-0812">Transmembrane</keyword>
<sequence length="310" mass="33232">LWLLRRQGILSPYWGMILDLALITTTSAIGLSLIYGFAGQFSLGHAAFYGIGAYVAAYITKAYGGTTLNFVLGLLAGALAAALIAFLIGLPILRLRSDYLGIATLGFGVIVKVFLDNSDKLSKLLGGSIGMTGIPRLTTFPWVFWSAVLVILLARNLVHSSHGRACISVREDEVAADIMGIDTTRFKMLAFTLGCAMAGLAGGLYAHLYAFLHPKSFEFLKSFDVLLIVVLGGLGSLTGTVVAGISVVFLQEVLRDVLGQQFLDWRGVVYALVLIVLMILRPQGLMGGWEFSLDRLLGRRAKGGKARGTA</sequence>
<organism evidence="7 8">
    <name type="scientific">Symbiobacterium thermophilum</name>
    <dbReference type="NCBI Taxonomy" id="2734"/>
    <lineage>
        <taxon>Bacteria</taxon>
        <taxon>Bacillati</taxon>
        <taxon>Bacillota</taxon>
        <taxon>Clostridia</taxon>
        <taxon>Eubacteriales</taxon>
        <taxon>Symbiobacteriaceae</taxon>
        <taxon>Symbiobacterium</taxon>
    </lineage>
</organism>
<feature type="transmembrane region" description="Helical" evidence="6">
    <location>
        <begin position="99"/>
        <end position="115"/>
    </location>
</feature>
<feature type="transmembrane region" description="Helical" evidence="6">
    <location>
        <begin position="41"/>
        <end position="59"/>
    </location>
</feature>
<keyword evidence="2" id="KW-1003">Cell membrane</keyword>
<evidence type="ECO:0000256" key="4">
    <source>
        <dbReference type="ARBA" id="ARBA00022989"/>
    </source>
</evidence>
<dbReference type="EMBL" id="LWLV01000580">
    <property type="protein sequence ID" value="OTA41306.1"/>
    <property type="molecule type" value="Genomic_DNA"/>
</dbReference>
<evidence type="ECO:0000256" key="5">
    <source>
        <dbReference type="ARBA" id="ARBA00023136"/>
    </source>
</evidence>
<gene>
    <name evidence="7" type="ORF">A6D92_07870</name>
</gene>
<reference evidence="8" key="1">
    <citation type="submission" date="2016-04" db="EMBL/GenBank/DDBJ databases">
        <authorList>
            <person name="Antunes L.P."/>
            <person name="Martins L.F."/>
            <person name="Pereira R.V."/>
            <person name="Thomas A.M."/>
            <person name="Barbosa D."/>
            <person name="Nascimento L."/>
            <person name="Silva G.M."/>
            <person name="Condomitti G.W."/>
            <person name="Digiampietri L.A."/>
            <person name="Lombardi K.C."/>
            <person name="Ramos P.L."/>
            <person name="Quaggio R.B."/>
            <person name="Oliveira J.C."/>
            <person name="Pascon R.C."/>
            <person name="Cruz J.B."/>
            <person name="Silva A.M."/>
            <person name="Setubal J.C."/>
        </authorList>
    </citation>
    <scope>NUCLEOTIDE SEQUENCE [LARGE SCALE GENOMIC DNA]</scope>
</reference>
<feature type="transmembrane region" description="Helical" evidence="6">
    <location>
        <begin position="136"/>
        <end position="154"/>
    </location>
</feature>
<evidence type="ECO:0000313" key="7">
    <source>
        <dbReference type="EMBL" id="OTA41306.1"/>
    </source>
</evidence>
<accession>A0A1Y2T698</accession>
<protein>
    <submittedName>
        <fullName evidence="7">ABC transporter</fullName>
    </submittedName>
</protein>
<dbReference type="PANTHER" id="PTHR30482">
    <property type="entry name" value="HIGH-AFFINITY BRANCHED-CHAIN AMINO ACID TRANSPORT SYSTEM PERMEASE"/>
    <property type="match status" value="1"/>
</dbReference>
<dbReference type="InterPro" id="IPR001851">
    <property type="entry name" value="ABC_transp_permease"/>
</dbReference>
<evidence type="ECO:0000256" key="3">
    <source>
        <dbReference type="ARBA" id="ARBA00022692"/>
    </source>
</evidence>
<dbReference type="InterPro" id="IPR043428">
    <property type="entry name" value="LivM-like"/>
</dbReference>
<dbReference type="Proteomes" id="UP000194267">
    <property type="component" value="Unassembled WGS sequence"/>
</dbReference>
<feature type="transmembrane region" description="Helical" evidence="6">
    <location>
        <begin position="262"/>
        <end position="280"/>
    </location>
</feature>
<dbReference type="CDD" id="cd06581">
    <property type="entry name" value="TM_PBP1_LivM_like"/>
    <property type="match status" value="1"/>
</dbReference>
<evidence type="ECO:0000256" key="6">
    <source>
        <dbReference type="SAM" id="Phobius"/>
    </source>
</evidence>
<feature type="transmembrane region" description="Helical" evidence="6">
    <location>
        <begin position="224"/>
        <end position="250"/>
    </location>
</feature>
<feature type="transmembrane region" description="Helical" evidence="6">
    <location>
        <begin position="71"/>
        <end position="93"/>
    </location>
</feature>
<feature type="transmembrane region" description="Helical" evidence="6">
    <location>
        <begin position="189"/>
        <end position="212"/>
    </location>
</feature>
<comment type="subcellular location">
    <subcellularLocation>
        <location evidence="1">Cell membrane</location>
        <topology evidence="1">Multi-pass membrane protein</topology>
    </subcellularLocation>
</comment>
<dbReference type="GO" id="GO:0005886">
    <property type="term" value="C:plasma membrane"/>
    <property type="evidence" value="ECO:0007669"/>
    <property type="project" value="UniProtKB-SubCell"/>
</dbReference>